<dbReference type="AlphaFoldDB" id="A0AAD5LYD7"/>
<feature type="compositionally biased region" description="Basic and acidic residues" evidence="1">
    <location>
        <begin position="75"/>
        <end position="99"/>
    </location>
</feature>
<dbReference type="Proteomes" id="UP001196413">
    <property type="component" value="Unassembled WGS sequence"/>
</dbReference>
<evidence type="ECO:0000313" key="2">
    <source>
        <dbReference type="EMBL" id="KAJ1348962.1"/>
    </source>
</evidence>
<gene>
    <name evidence="2" type="ORF">KIN20_004371</name>
</gene>
<evidence type="ECO:0000313" key="3">
    <source>
        <dbReference type="Proteomes" id="UP001196413"/>
    </source>
</evidence>
<feature type="compositionally biased region" description="Low complexity" evidence="1">
    <location>
        <begin position="118"/>
        <end position="131"/>
    </location>
</feature>
<feature type="compositionally biased region" description="Basic and acidic residues" evidence="1">
    <location>
        <begin position="7"/>
        <end position="17"/>
    </location>
</feature>
<comment type="caution">
    <text evidence="2">The sequence shown here is derived from an EMBL/GenBank/DDBJ whole genome shotgun (WGS) entry which is preliminary data.</text>
</comment>
<organism evidence="2 3">
    <name type="scientific">Parelaphostrongylus tenuis</name>
    <name type="common">Meningeal worm</name>
    <dbReference type="NCBI Taxonomy" id="148309"/>
    <lineage>
        <taxon>Eukaryota</taxon>
        <taxon>Metazoa</taxon>
        <taxon>Ecdysozoa</taxon>
        <taxon>Nematoda</taxon>
        <taxon>Chromadorea</taxon>
        <taxon>Rhabditida</taxon>
        <taxon>Rhabditina</taxon>
        <taxon>Rhabditomorpha</taxon>
        <taxon>Strongyloidea</taxon>
        <taxon>Metastrongylidae</taxon>
        <taxon>Parelaphostrongylus</taxon>
    </lineage>
</organism>
<sequence>MRRASKKRQEPEFETKRLTASTNRPSPPARRHIPSLLDIATLAPPRYQSRSSSNRDGVRSATRGSPCYSEDDDSVASRHNLDCGRFRESGIYRDRREIKGPQVRYPCGRPQSRRNDGQRNAANSSSSQQQSRQDKARDSAYRPSRESSSNKASIKINRVARFAECL</sequence>
<name>A0AAD5LYD7_PARTN</name>
<feature type="region of interest" description="Disordered" evidence="1">
    <location>
        <begin position="1"/>
        <end position="153"/>
    </location>
</feature>
<proteinExistence type="predicted"/>
<keyword evidence="3" id="KW-1185">Reference proteome</keyword>
<dbReference type="EMBL" id="JAHQIW010000585">
    <property type="protein sequence ID" value="KAJ1348962.1"/>
    <property type="molecule type" value="Genomic_DNA"/>
</dbReference>
<protein>
    <submittedName>
        <fullName evidence="2">Uncharacterized protein</fullName>
    </submittedName>
</protein>
<accession>A0AAD5LYD7</accession>
<reference evidence="2" key="1">
    <citation type="submission" date="2021-06" db="EMBL/GenBank/DDBJ databases">
        <title>Parelaphostrongylus tenuis whole genome reference sequence.</title>
        <authorList>
            <person name="Garwood T.J."/>
            <person name="Larsen P.A."/>
            <person name="Fountain-Jones N.M."/>
            <person name="Garbe J.R."/>
            <person name="Macchietto M.G."/>
            <person name="Kania S.A."/>
            <person name="Gerhold R.W."/>
            <person name="Richards J.E."/>
            <person name="Wolf T.M."/>
        </authorList>
    </citation>
    <scope>NUCLEOTIDE SEQUENCE</scope>
    <source>
        <strain evidence="2">MNPRO001-30</strain>
        <tissue evidence="2">Meninges</tissue>
    </source>
</reference>
<evidence type="ECO:0000256" key="1">
    <source>
        <dbReference type="SAM" id="MobiDB-lite"/>
    </source>
</evidence>
<feature type="compositionally biased region" description="Basic and acidic residues" evidence="1">
    <location>
        <begin position="132"/>
        <end position="145"/>
    </location>
</feature>